<comment type="similarity">
    <text evidence="14 16">Belongs to the SEDS family. FtsW subfamily.</text>
</comment>
<feature type="transmembrane region" description="Helical" evidence="16">
    <location>
        <begin position="111"/>
        <end position="131"/>
    </location>
</feature>
<evidence type="ECO:0000256" key="14">
    <source>
        <dbReference type="ARBA" id="ARBA00038053"/>
    </source>
</evidence>
<dbReference type="Proteomes" id="UP000070299">
    <property type="component" value="Unassembled WGS sequence"/>
</dbReference>
<dbReference type="GO" id="GO:0015648">
    <property type="term" value="F:lipid-linked peptidoglycan transporter activity"/>
    <property type="evidence" value="ECO:0007669"/>
    <property type="project" value="TreeGrafter"/>
</dbReference>
<dbReference type="GO" id="GO:0008955">
    <property type="term" value="F:peptidoglycan glycosyltransferase activity"/>
    <property type="evidence" value="ECO:0007669"/>
    <property type="project" value="UniProtKB-UniRule"/>
</dbReference>
<dbReference type="GO" id="GO:0032153">
    <property type="term" value="C:cell division site"/>
    <property type="evidence" value="ECO:0007669"/>
    <property type="project" value="UniProtKB-UniRule"/>
</dbReference>
<comment type="function">
    <text evidence="16">Peptidoglycan polymerase that is essential for cell division.</text>
</comment>
<evidence type="ECO:0000256" key="11">
    <source>
        <dbReference type="ARBA" id="ARBA00023136"/>
    </source>
</evidence>
<keyword evidence="6 16" id="KW-0808">Transferase</keyword>
<dbReference type="EMBL" id="LSNE01000001">
    <property type="protein sequence ID" value="KXI30908.1"/>
    <property type="molecule type" value="Genomic_DNA"/>
</dbReference>
<comment type="pathway">
    <text evidence="2 16">Cell wall biogenesis; peptidoglycan biosynthesis.</text>
</comment>
<keyword evidence="4 16" id="KW-0132">Cell division</keyword>
<dbReference type="RefSeq" id="WP_068370691.1">
    <property type="nucleotide sequence ID" value="NZ_LSNE01000001.1"/>
</dbReference>
<dbReference type="HAMAP" id="MF_00913">
    <property type="entry name" value="PGT_FtsW_proteobact"/>
    <property type="match status" value="1"/>
</dbReference>
<dbReference type="Pfam" id="PF01098">
    <property type="entry name" value="FTSW_RODA_SPOVE"/>
    <property type="match status" value="1"/>
</dbReference>
<dbReference type="GO" id="GO:0043093">
    <property type="term" value="P:FtsZ-dependent cytokinesis"/>
    <property type="evidence" value="ECO:0007669"/>
    <property type="project" value="UniProtKB-UniRule"/>
</dbReference>
<dbReference type="GO" id="GO:0008360">
    <property type="term" value="P:regulation of cell shape"/>
    <property type="evidence" value="ECO:0007669"/>
    <property type="project" value="UniProtKB-KW"/>
</dbReference>
<evidence type="ECO:0000256" key="12">
    <source>
        <dbReference type="ARBA" id="ARBA00023306"/>
    </source>
</evidence>
<keyword evidence="18" id="KW-1185">Reference proteome</keyword>
<proteinExistence type="inferred from homology"/>
<dbReference type="AlphaFoldDB" id="A0A136A6P2"/>
<keyword evidence="16" id="KW-0997">Cell inner membrane</keyword>
<feature type="transmembrane region" description="Helical" evidence="16">
    <location>
        <begin position="342"/>
        <end position="366"/>
    </location>
</feature>
<dbReference type="UniPathway" id="UPA00219"/>
<evidence type="ECO:0000256" key="10">
    <source>
        <dbReference type="ARBA" id="ARBA00022989"/>
    </source>
</evidence>
<name>A0A136A6P2_9ALTE</name>
<accession>A0A136A6P2</accession>
<evidence type="ECO:0000256" key="1">
    <source>
        <dbReference type="ARBA" id="ARBA00004651"/>
    </source>
</evidence>
<comment type="caution">
    <text evidence="17">The sequence shown here is derived from an EMBL/GenBank/DDBJ whole genome shotgun (WGS) entry which is preliminary data.</text>
</comment>
<feature type="transmembrane region" description="Helical" evidence="16">
    <location>
        <begin position="221"/>
        <end position="238"/>
    </location>
</feature>
<keyword evidence="7 16" id="KW-0812">Transmembrane</keyword>
<dbReference type="OrthoDB" id="9768187at2"/>
<feature type="transmembrane region" description="Helical" evidence="16">
    <location>
        <begin position="378"/>
        <end position="398"/>
    </location>
</feature>
<evidence type="ECO:0000313" key="18">
    <source>
        <dbReference type="Proteomes" id="UP000070299"/>
    </source>
</evidence>
<evidence type="ECO:0000256" key="4">
    <source>
        <dbReference type="ARBA" id="ARBA00022618"/>
    </source>
</evidence>
<dbReference type="GO" id="GO:0009252">
    <property type="term" value="P:peptidoglycan biosynthetic process"/>
    <property type="evidence" value="ECO:0007669"/>
    <property type="project" value="UniProtKB-UniRule"/>
</dbReference>
<keyword evidence="10 16" id="KW-1133">Transmembrane helix</keyword>
<dbReference type="STRING" id="1799789.AX660_00095"/>
<dbReference type="PANTHER" id="PTHR30474">
    <property type="entry name" value="CELL CYCLE PROTEIN"/>
    <property type="match status" value="1"/>
</dbReference>
<evidence type="ECO:0000256" key="2">
    <source>
        <dbReference type="ARBA" id="ARBA00004752"/>
    </source>
</evidence>
<keyword evidence="9 16" id="KW-0573">Peptidoglycan synthesis</keyword>
<dbReference type="InterPro" id="IPR013437">
    <property type="entry name" value="FtsW"/>
</dbReference>
<dbReference type="EC" id="2.4.99.28" evidence="16"/>
<evidence type="ECO:0000256" key="8">
    <source>
        <dbReference type="ARBA" id="ARBA00022960"/>
    </source>
</evidence>
<feature type="transmembrane region" description="Helical" evidence="16">
    <location>
        <begin position="297"/>
        <end position="322"/>
    </location>
</feature>
<dbReference type="GO" id="GO:0005886">
    <property type="term" value="C:plasma membrane"/>
    <property type="evidence" value="ECO:0007669"/>
    <property type="project" value="UniProtKB-SubCell"/>
</dbReference>
<evidence type="ECO:0000256" key="6">
    <source>
        <dbReference type="ARBA" id="ARBA00022679"/>
    </source>
</evidence>
<comment type="catalytic activity">
    <reaction evidence="15 16">
        <text>[GlcNAc-(1-&gt;4)-Mur2Ac(oyl-L-Ala-gamma-D-Glu-L-Lys-D-Ala-D-Ala)](n)-di-trans,octa-cis-undecaprenyl diphosphate + beta-D-GlcNAc-(1-&gt;4)-Mur2Ac(oyl-L-Ala-gamma-D-Glu-L-Lys-D-Ala-D-Ala)-di-trans,octa-cis-undecaprenyl diphosphate = [GlcNAc-(1-&gt;4)-Mur2Ac(oyl-L-Ala-gamma-D-Glu-L-Lys-D-Ala-D-Ala)](n+1)-di-trans,octa-cis-undecaprenyl diphosphate + di-trans,octa-cis-undecaprenyl diphosphate + H(+)</text>
        <dbReference type="Rhea" id="RHEA:23708"/>
        <dbReference type="Rhea" id="RHEA-COMP:9602"/>
        <dbReference type="Rhea" id="RHEA-COMP:9603"/>
        <dbReference type="ChEBI" id="CHEBI:15378"/>
        <dbReference type="ChEBI" id="CHEBI:58405"/>
        <dbReference type="ChEBI" id="CHEBI:60033"/>
        <dbReference type="ChEBI" id="CHEBI:78435"/>
        <dbReference type="EC" id="2.4.99.28"/>
    </reaction>
</comment>
<dbReference type="NCBIfam" id="NF008042">
    <property type="entry name" value="PRK10774.1"/>
    <property type="match status" value="1"/>
</dbReference>
<keyword evidence="8 16" id="KW-0133">Cell shape</keyword>
<organism evidence="17 18">
    <name type="scientific">Paraglaciecola hydrolytica</name>
    <dbReference type="NCBI Taxonomy" id="1799789"/>
    <lineage>
        <taxon>Bacteria</taxon>
        <taxon>Pseudomonadati</taxon>
        <taxon>Pseudomonadota</taxon>
        <taxon>Gammaproteobacteria</taxon>
        <taxon>Alteromonadales</taxon>
        <taxon>Alteromonadaceae</taxon>
        <taxon>Paraglaciecola</taxon>
    </lineage>
</organism>
<gene>
    <name evidence="16" type="primary">ftsW</name>
    <name evidence="17" type="ORF">AX660_00095</name>
</gene>
<feature type="transmembrane region" description="Helical" evidence="16">
    <location>
        <begin position="78"/>
        <end position="99"/>
    </location>
</feature>
<keyword evidence="11 16" id="KW-0472">Membrane</keyword>
<evidence type="ECO:0000256" key="5">
    <source>
        <dbReference type="ARBA" id="ARBA00022676"/>
    </source>
</evidence>
<keyword evidence="12 16" id="KW-0131">Cell cycle</keyword>
<dbReference type="InterPro" id="IPR001182">
    <property type="entry name" value="FtsW/RodA"/>
</dbReference>
<evidence type="ECO:0000256" key="13">
    <source>
        <dbReference type="ARBA" id="ARBA00023316"/>
    </source>
</evidence>
<dbReference type="PROSITE" id="PS00428">
    <property type="entry name" value="FTSW_RODA_SPOVE"/>
    <property type="match status" value="1"/>
</dbReference>
<evidence type="ECO:0000256" key="7">
    <source>
        <dbReference type="ARBA" id="ARBA00022692"/>
    </source>
</evidence>
<evidence type="ECO:0000256" key="16">
    <source>
        <dbReference type="HAMAP-Rule" id="MF_00913"/>
    </source>
</evidence>
<sequence length="457" mass="50485">MKFLTTNFLTDKSDALKSMFSQRHDKAAVKKPNATLPELRRPYDAVLILFSIALLFIGLVIVTSASMPVAARLFDNPFYFAIRHGIYIMLAFFAAMIVMQVPMRWWRMTNVWLLLLAIALLIAVLLIGRSVNGSTRWLVLGPITVQAAEPAKLFFFCYLAGYLVRRYEEVTENIRGFIKPLAVFFVLAFLLLLQPDLGTVVVMLCTTVGLLFLAGAKLWQFFGLAITGSLAVIMLIVFEEYRMKRITSFLDPWADPFGSGYQLTQSLMAYGRGDVFGQGLGNSLQKLEYLPEAHTDFIMAILAEEFGFAGVLCVLVLMFSIVFKAMRIGNLALRKERPFDAYLAYSIGIWFSLQTAVNVGASAGILPTKGLTFPLLSYGGSSLIIMAIAVAILVRIDFELRVDGIQAMNKGLGARGQKKALAQPDSRMSEAKNSVKQVIDSLANRSAKLGTAGGHHD</sequence>
<dbReference type="NCBIfam" id="TIGR02614">
    <property type="entry name" value="ftsW"/>
    <property type="match status" value="1"/>
</dbReference>
<feature type="transmembrane region" description="Helical" evidence="16">
    <location>
        <begin position="143"/>
        <end position="164"/>
    </location>
</feature>
<dbReference type="PANTHER" id="PTHR30474:SF2">
    <property type="entry name" value="PEPTIDOGLYCAN GLYCOSYLTRANSFERASE FTSW-RELATED"/>
    <property type="match status" value="1"/>
</dbReference>
<reference evidence="18" key="1">
    <citation type="submission" date="2016-02" db="EMBL/GenBank/DDBJ databases">
        <authorList>
            <person name="Schultz-Johansen M."/>
            <person name="Glaring M.A."/>
            <person name="Bech P.K."/>
            <person name="Stougaard P."/>
        </authorList>
    </citation>
    <scope>NUCLEOTIDE SEQUENCE [LARGE SCALE GENOMIC DNA]</scope>
    <source>
        <strain evidence="18">S66</strain>
    </source>
</reference>
<dbReference type="GO" id="GO:0071555">
    <property type="term" value="P:cell wall organization"/>
    <property type="evidence" value="ECO:0007669"/>
    <property type="project" value="UniProtKB-KW"/>
</dbReference>
<comment type="subcellular location">
    <subcellularLocation>
        <location evidence="16">Cell inner membrane</location>
        <topology evidence="16">Multi-pass membrane protein</topology>
    </subcellularLocation>
    <subcellularLocation>
        <location evidence="1">Cell membrane</location>
        <topology evidence="1">Multi-pass membrane protein</topology>
    </subcellularLocation>
    <text evidence="16">Localizes to the division septum.</text>
</comment>
<keyword evidence="13 16" id="KW-0961">Cell wall biogenesis/degradation</keyword>
<evidence type="ECO:0000313" key="17">
    <source>
        <dbReference type="EMBL" id="KXI30908.1"/>
    </source>
</evidence>
<evidence type="ECO:0000256" key="3">
    <source>
        <dbReference type="ARBA" id="ARBA00022475"/>
    </source>
</evidence>
<keyword evidence="3 16" id="KW-1003">Cell membrane</keyword>
<feature type="transmembrane region" description="Helical" evidence="16">
    <location>
        <begin position="45"/>
        <end position="66"/>
    </location>
</feature>
<dbReference type="InterPro" id="IPR018365">
    <property type="entry name" value="Cell_cycle_FtsW-rel_CS"/>
</dbReference>
<evidence type="ECO:0000256" key="15">
    <source>
        <dbReference type="ARBA" id="ARBA00049902"/>
    </source>
</evidence>
<feature type="transmembrane region" description="Helical" evidence="16">
    <location>
        <begin position="199"/>
        <end position="216"/>
    </location>
</feature>
<keyword evidence="5 16" id="KW-0328">Glycosyltransferase</keyword>
<protein>
    <recommendedName>
        <fullName evidence="16">Probable peptidoglycan glycosyltransferase FtsW</fullName>
        <shortName evidence="16">PGT</shortName>
        <ecNumber evidence="16">2.4.99.28</ecNumber>
    </recommendedName>
    <alternativeName>
        <fullName evidence="16">Cell division protein FtsW</fullName>
    </alternativeName>
    <alternativeName>
        <fullName evidence="16">Cell wall polymerase</fullName>
    </alternativeName>
    <alternativeName>
        <fullName evidence="16">Peptidoglycan polymerase</fullName>
        <shortName evidence="16">PG polymerase</shortName>
    </alternativeName>
</protein>
<evidence type="ECO:0000256" key="9">
    <source>
        <dbReference type="ARBA" id="ARBA00022984"/>
    </source>
</evidence>
<feature type="transmembrane region" description="Helical" evidence="16">
    <location>
        <begin position="176"/>
        <end position="193"/>
    </location>
</feature>